<feature type="region of interest" description="Disordered" evidence="1">
    <location>
        <begin position="218"/>
        <end position="267"/>
    </location>
</feature>
<sequence length="267" mass="28604">MAVPSYPLARPPAGTDVHSLPVEKVSQAILFSHLRTAELIEPSGTLIPVRLVPDLVRGGWRVRWGYGTIGSLPAGIRQVFRDIDRVHDIRQEPAVFARVGINRDRGLLDVAVELPAPELTVPWNSLPEGASVLPQGRRFPVELPDVDGPDRQLLGRLNGTEVTVDGAVIASLDPLIAHRMQEHLAGPGPLGVRVFVVGGAAFLDVDHGEPEAIHPLAEPVPPPPPEPVPELSGPWSVTMDGAELVDPLPTGSRIVPSPVVDSNHVDR</sequence>
<dbReference type="OrthoDB" id="4396299at2"/>
<dbReference type="RefSeq" id="WP_126119609.1">
    <property type="nucleotide sequence ID" value="NZ_RXHJ01000002.1"/>
</dbReference>
<proteinExistence type="predicted"/>
<evidence type="ECO:0000313" key="2">
    <source>
        <dbReference type="EMBL" id="RSZ65513.1"/>
    </source>
</evidence>
<dbReference type="AlphaFoldDB" id="A0A3S0B5W0"/>
<feature type="compositionally biased region" description="Pro residues" evidence="1">
    <location>
        <begin position="218"/>
        <end position="228"/>
    </location>
</feature>
<reference evidence="2 3" key="1">
    <citation type="submission" date="2018-12" db="EMBL/GenBank/DDBJ databases">
        <title>YIM 101343 draft genome.</title>
        <authorList>
            <person name="Chen X."/>
        </authorList>
    </citation>
    <scope>NUCLEOTIDE SEQUENCE [LARGE SCALE GENOMIC DNA]</scope>
    <source>
        <strain evidence="2 3">YIM 101343</strain>
    </source>
</reference>
<dbReference type="EMBL" id="RXHJ01000002">
    <property type="protein sequence ID" value="RSZ65513.1"/>
    <property type="molecule type" value="Genomic_DNA"/>
</dbReference>
<accession>A0A3S0B5W0</accession>
<dbReference type="Proteomes" id="UP000274907">
    <property type="component" value="Unassembled WGS sequence"/>
</dbReference>
<evidence type="ECO:0000256" key="1">
    <source>
        <dbReference type="SAM" id="MobiDB-lite"/>
    </source>
</evidence>
<name>A0A3S0B5W0_9CORY</name>
<protein>
    <submittedName>
        <fullName evidence="2">Uncharacterized protein</fullName>
    </submittedName>
</protein>
<evidence type="ECO:0000313" key="3">
    <source>
        <dbReference type="Proteomes" id="UP000274907"/>
    </source>
</evidence>
<keyword evidence="3" id="KW-1185">Reference proteome</keyword>
<comment type="caution">
    <text evidence="2">The sequence shown here is derived from an EMBL/GenBank/DDBJ whole genome shotgun (WGS) entry which is preliminary data.</text>
</comment>
<organism evidence="2 3">
    <name type="scientific">Corynebacterium hylobatis</name>
    <dbReference type="NCBI Taxonomy" id="1859290"/>
    <lineage>
        <taxon>Bacteria</taxon>
        <taxon>Bacillati</taxon>
        <taxon>Actinomycetota</taxon>
        <taxon>Actinomycetes</taxon>
        <taxon>Mycobacteriales</taxon>
        <taxon>Corynebacteriaceae</taxon>
        <taxon>Corynebacterium</taxon>
    </lineage>
</organism>
<gene>
    <name evidence="2" type="ORF">EAH68_01800</name>
</gene>